<keyword evidence="5" id="KW-1185">Reference proteome</keyword>
<feature type="region of interest" description="Disordered" evidence="3">
    <location>
        <begin position="178"/>
        <end position="205"/>
    </location>
</feature>
<dbReference type="PANTHER" id="PTHR41328">
    <property type="entry name" value="TERMINASE SMALL SUBUNIT-RELATED"/>
    <property type="match status" value="1"/>
</dbReference>
<comment type="caution">
    <text evidence="4">The sequence shown here is derived from an EMBL/GenBank/DDBJ whole genome shotgun (WGS) entry which is preliminary data.</text>
</comment>
<dbReference type="Gene3D" id="1.10.10.1400">
    <property type="entry name" value="Terminase, small subunit, N-terminal DNA-binding domain, HTH motif"/>
    <property type="match status" value="1"/>
</dbReference>
<sequence>MSLTPKQERFCLAYLETGNASEAYRRSYSAENMSQSVIHNKASALLAKGEVRVRLEELNKAAVSSAVMSRQEAMERLSTFARTDLADLVEFGSYELGEDDSGNPIIQAAWKIRDSVLQDPAKLAAIAELSATKDGVKIKTHSPLQAIQQLAKMQGWDRPDLELDLKAKRLAVEKLRRELDGEDEGPAPQRVEVIVRDARKPDAEP</sequence>
<feature type="compositionally biased region" description="Basic and acidic residues" evidence="3">
    <location>
        <begin position="193"/>
        <end position="205"/>
    </location>
</feature>
<evidence type="ECO:0000313" key="5">
    <source>
        <dbReference type="Proteomes" id="UP000198861"/>
    </source>
</evidence>
<organism evidence="4 5">
    <name type="scientific">Azotobacter beijerinckii</name>
    <dbReference type="NCBI Taxonomy" id="170623"/>
    <lineage>
        <taxon>Bacteria</taxon>
        <taxon>Pseudomonadati</taxon>
        <taxon>Pseudomonadota</taxon>
        <taxon>Gammaproteobacteria</taxon>
        <taxon>Pseudomonadales</taxon>
        <taxon>Pseudomonadaceae</taxon>
        <taxon>Azotobacter</taxon>
    </lineage>
</organism>
<dbReference type="PANTHER" id="PTHR41328:SF2">
    <property type="entry name" value="TERMINASE SMALL SUBUNIT"/>
    <property type="match status" value="1"/>
</dbReference>
<accession>A0A1I0Z181</accession>
<evidence type="ECO:0000256" key="3">
    <source>
        <dbReference type="SAM" id="MobiDB-lite"/>
    </source>
</evidence>
<reference evidence="4 5" key="1">
    <citation type="submission" date="2016-10" db="EMBL/GenBank/DDBJ databases">
        <authorList>
            <person name="Varghese N."/>
            <person name="Submissions S."/>
        </authorList>
    </citation>
    <scope>NUCLEOTIDE SEQUENCE [LARGE SCALE GENOMIC DNA]</scope>
    <source>
        <strain evidence="4 5">DSM 282</strain>
    </source>
</reference>
<dbReference type="RefSeq" id="WP_091013288.1">
    <property type="nucleotide sequence ID" value="NZ_FOKJ01000023.1"/>
</dbReference>
<gene>
    <name evidence="4" type="ORF">SAMN04244571_01734</name>
</gene>
<dbReference type="Proteomes" id="UP000198861">
    <property type="component" value="Unassembled WGS sequence"/>
</dbReference>
<dbReference type="InterPro" id="IPR005335">
    <property type="entry name" value="Terminase_ssu"/>
</dbReference>
<evidence type="ECO:0000256" key="1">
    <source>
        <dbReference type="ARBA" id="ARBA00022612"/>
    </source>
</evidence>
<dbReference type="InterPro" id="IPR038713">
    <property type="entry name" value="Terminase_Gp1_N_sf"/>
</dbReference>
<evidence type="ECO:0000313" key="4">
    <source>
        <dbReference type="EMBL" id="SFB19385.1"/>
    </source>
</evidence>
<dbReference type="EMBL" id="FOKJ01000023">
    <property type="protein sequence ID" value="SFB19385.1"/>
    <property type="molecule type" value="Genomic_DNA"/>
</dbReference>
<keyword evidence="2" id="KW-0231">Viral genome packaging</keyword>
<proteinExistence type="predicted"/>
<evidence type="ECO:0000256" key="2">
    <source>
        <dbReference type="ARBA" id="ARBA00023219"/>
    </source>
</evidence>
<dbReference type="InterPro" id="IPR052404">
    <property type="entry name" value="SPP1-like_terminase"/>
</dbReference>
<keyword evidence="1" id="KW-1188">Viral release from host cell</keyword>
<protein>
    <submittedName>
        <fullName evidence="4">Phage terminase small subunit</fullName>
    </submittedName>
</protein>
<dbReference type="Pfam" id="PF03592">
    <property type="entry name" value="Terminase_2"/>
    <property type="match status" value="1"/>
</dbReference>
<name>A0A1I0Z181_9GAMM</name>